<dbReference type="Proteomes" id="UP001164718">
    <property type="component" value="Chromosome"/>
</dbReference>
<dbReference type="Gene3D" id="3.90.850.10">
    <property type="entry name" value="Fumarylacetoacetase-like, C-terminal domain"/>
    <property type="match status" value="1"/>
</dbReference>
<dbReference type="InterPro" id="IPR011234">
    <property type="entry name" value="Fumarylacetoacetase-like_C"/>
</dbReference>
<sequence length="248" mass="28099">MKRGMVLYKGKVQSVFERDGHIYTEGKTMINEKDVHWLPPIEAKTIFALGLNYREHAKELTFQPPSEPLVFLKGKNSLIGHMNDTVRPKDVTYMHYECELAVIIGQRGKRIPIKDAYNYVRGYTVANDYAFRDYLENYYRPNFCAKSRDASTPIGPWLVDKEDISNPMNLTLKTYVNGVLVQEGNTSDMIFSIPEIIAYLSEFLTLQPGDIILTGTPKGALNTKVGDEVVTEIEEIGTLVNRVVDEIG</sequence>
<dbReference type="GO" id="GO:0018800">
    <property type="term" value="F:5-oxopent-3-ene-1,2,5-tricarboxylate decarboxylase activity"/>
    <property type="evidence" value="ECO:0007669"/>
    <property type="project" value="InterPro"/>
</dbReference>
<dbReference type="GO" id="GO:0046872">
    <property type="term" value="F:metal ion binding"/>
    <property type="evidence" value="ECO:0007669"/>
    <property type="project" value="UniProtKB-KW"/>
</dbReference>
<evidence type="ECO:0000313" key="4">
    <source>
        <dbReference type="Proteomes" id="UP001164718"/>
    </source>
</evidence>
<proteinExistence type="predicted"/>
<dbReference type="PANTHER" id="PTHR11820">
    <property type="entry name" value="ACYLPYRUVASE"/>
    <property type="match status" value="1"/>
</dbReference>
<dbReference type="AlphaFoldDB" id="A0A9E8LWV7"/>
<name>A0A9E8LWV7_9BACI</name>
<keyword evidence="3" id="KW-0378">Hydrolase</keyword>
<evidence type="ECO:0000313" key="3">
    <source>
        <dbReference type="EMBL" id="WAA10942.1"/>
    </source>
</evidence>
<dbReference type="InterPro" id="IPR012684">
    <property type="entry name" value="HPA_isomer/decarb_C"/>
</dbReference>
<evidence type="ECO:0000259" key="2">
    <source>
        <dbReference type="Pfam" id="PF01557"/>
    </source>
</evidence>
<gene>
    <name evidence="3" type="ORF">OE104_06415</name>
</gene>
<organism evidence="3 4">
    <name type="scientific">Fervidibacillus albus</name>
    <dbReference type="NCBI Taxonomy" id="2980026"/>
    <lineage>
        <taxon>Bacteria</taxon>
        <taxon>Bacillati</taxon>
        <taxon>Bacillota</taxon>
        <taxon>Bacilli</taxon>
        <taxon>Bacillales</taxon>
        <taxon>Bacillaceae</taxon>
        <taxon>Fervidibacillus</taxon>
    </lineage>
</organism>
<dbReference type="GO" id="GO:0008704">
    <property type="term" value="F:5-carboxymethyl-2-hydroxymuconate delta-isomerase activity"/>
    <property type="evidence" value="ECO:0007669"/>
    <property type="project" value="InterPro"/>
</dbReference>
<reference evidence="3" key="1">
    <citation type="submission" date="2022-09" db="EMBL/GenBank/DDBJ databases">
        <title>Complete Genomes of Fervidibacillus albus and Fervidibacillus halotolerans isolated from tidal flat sediments.</title>
        <authorList>
            <person name="Kwon K.K."/>
            <person name="Yang S.-H."/>
            <person name="Park M.J."/>
            <person name="Oh H.-M."/>
        </authorList>
    </citation>
    <scope>NUCLEOTIDE SEQUENCE</scope>
    <source>
        <strain evidence="3">MEBiC13591</strain>
    </source>
</reference>
<dbReference type="SUPFAM" id="SSF56529">
    <property type="entry name" value="FAH"/>
    <property type="match status" value="1"/>
</dbReference>
<dbReference type="InterPro" id="IPR036663">
    <property type="entry name" value="Fumarylacetoacetase_C_sf"/>
</dbReference>
<dbReference type="GO" id="GO:0016787">
    <property type="term" value="F:hydrolase activity"/>
    <property type="evidence" value="ECO:0007669"/>
    <property type="project" value="UniProtKB-KW"/>
</dbReference>
<dbReference type="NCBIfam" id="TIGR02303">
    <property type="entry name" value="HpaG-C-term"/>
    <property type="match status" value="1"/>
</dbReference>
<keyword evidence="4" id="KW-1185">Reference proteome</keyword>
<protein>
    <submittedName>
        <fullName evidence="3">Fumarylacetoacetate hydrolase family protein</fullName>
    </submittedName>
</protein>
<dbReference type="PANTHER" id="PTHR11820:SF114">
    <property type="entry name" value="4-HYDROXYPHENYLACETATE CATABOLISM PROTEIN"/>
    <property type="match status" value="1"/>
</dbReference>
<dbReference type="EMBL" id="CP106878">
    <property type="protein sequence ID" value="WAA10942.1"/>
    <property type="molecule type" value="Genomic_DNA"/>
</dbReference>
<feature type="domain" description="Fumarylacetoacetase-like C-terminal" evidence="2">
    <location>
        <begin position="45"/>
        <end position="244"/>
    </location>
</feature>
<keyword evidence="1" id="KW-0479">Metal-binding</keyword>
<dbReference type="Pfam" id="PF01557">
    <property type="entry name" value="FAA_hydrolase"/>
    <property type="match status" value="1"/>
</dbReference>
<accession>A0A9E8LWV7</accession>
<dbReference type="RefSeq" id="WP_275418754.1">
    <property type="nucleotide sequence ID" value="NZ_CP106878.1"/>
</dbReference>
<dbReference type="FunFam" id="3.90.850.10:FF:000002">
    <property type="entry name" value="2-hydroxyhepta-2,4-diene-1,7-dioate isomerase"/>
    <property type="match status" value="1"/>
</dbReference>
<dbReference type="KEGG" id="faf:OE104_06415"/>
<dbReference type="GO" id="GO:1901023">
    <property type="term" value="P:4-hydroxyphenylacetate catabolic process"/>
    <property type="evidence" value="ECO:0007669"/>
    <property type="project" value="InterPro"/>
</dbReference>
<evidence type="ECO:0000256" key="1">
    <source>
        <dbReference type="ARBA" id="ARBA00022723"/>
    </source>
</evidence>